<dbReference type="Pfam" id="PF01189">
    <property type="entry name" value="Methyltr_RsmB-F"/>
    <property type="match status" value="1"/>
</dbReference>
<dbReference type="InterPro" id="IPR029063">
    <property type="entry name" value="SAM-dependent_MTases_sf"/>
</dbReference>
<feature type="binding site" evidence="5">
    <location>
        <begin position="250"/>
        <end position="256"/>
    </location>
    <ligand>
        <name>S-adenosyl-L-methionine</name>
        <dbReference type="ChEBI" id="CHEBI:59789"/>
    </ligand>
</feature>
<comment type="caution">
    <text evidence="8">The sequence shown here is derived from an EMBL/GenBank/DDBJ whole genome shotgun (WGS) entry which is preliminary data.</text>
</comment>
<dbReference type="PROSITE" id="PS51686">
    <property type="entry name" value="SAM_MT_RSMB_NOP"/>
    <property type="match status" value="1"/>
</dbReference>
<feature type="active site" description="Nucleophile" evidence="5">
    <location>
        <position position="443"/>
    </location>
</feature>
<dbReference type="InterPro" id="IPR048889">
    <property type="entry name" value="NSUN5_RCM1_N"/>
</dbReference>
<reference evidence="8" key="1">
    <citation type="journal article" date="2020" name="Front. Microbiol.">
        <title>Gene regulatory networks of Penicillium echinulatum 2HH and Penicillium oxalicum 114-2 inferred by a computational biology approach.</title>
        <authorList>
            <person name="Lenz A.R."/>
            <person name="Galan-Vasquez E."/>
            <person name="Balbinot E."/>
            <person name="De Abreu F.P."/>
            <person name="De Oliveira N.S."/>
            <person name="Da Rosa L.O."/>
            <person name="De Avila E Silva S."/>
            <person name="Camassola M."/>
            <person name="Dillon A.J.P."/>
            <person name="Perez-Rueda E."/>
        </authorList>
    </citation>
    <scope>NUCLEOTIDE SEQUENCE</scope>
    <source>
        <strain evidence="8">S1M29</strain>
    </source>
</reference>
<organism evidence="8 9">
    <name type="scientific">Penicillium ucsense</name>
    <dbReference type="NCBI Taxonomy" id="2839758"/>
    <lineage>
        <taxon>Eukaryota</taxon>
        <taxon>Fungi</taxon>
        <taxon>Dikarya</taxon>
        <taxon>Ascomycota</taxon>
        <taxon>Pezizomycotina</taxon>
        <taxon>Eurotiomycetes</taxon>
        <taxon>Eurotiomycetidae</taxon>
        <taxon>Eurotiales</taxon>
        <taxon>Aspergillaceae</taxon>
        <taxon>Penicillium</taxon>
    </lineage>
</organism>
<feature type="region of interest" description="Disordered" evidence="6">
    <location>
        <begin position="549"/>
        <end position="602"/>
    </location>
</feature>
<feature type="binding site" evidence="5">
    <location>
        <position position="318"/>
    </location>
    <ligand>
        <name>S-adenosyl-L-methionine</name>
        <dbReference type="ChEBI" id="CHEBI:59789"/>
    </ligand>
</feature>
<gene>
    <name evidence="8" type="ORF">PECM_001201</name>
</gene>
<dbReference type="InterPro" id="IPR001678">
    <property type="entry name" value="MeTrfase_RsmB-F_NOP2_dom"/>
</dbReference>
<dbReference type="EMBL" id="WIWV01000120">
    <property type="protein sequence ID" value="KAF7713375.1"/>
    <property type="molecule type" value="Genomic_DNA"/>
</dbReference>
<evidence type="ECO:0000256" key="5">
    <source>
        <dbReference type="PROSITE-ProRule" id="PRU01023"/>
    </source>
</evidence>
<dbReference type="Gene3D" id="3.40.50.150">
    <property type="entry name" value="Vaccinia Virus protein VP39"/>
    <property type="match status" value="1"/>
</dbReference>
<evidence type="ECO:0000313" key="9">
    <source>
        <dbReference type="Proteomes" id="UP000631181"/>
    </source>
</evidence>
<keyword evidence="2 5" id="KW-0808">Transferase</keyword>
<feature type="compositionally biased region" description="Basic and acidic residues" evidence="6">
    <location>
        <begin position="575"/>
        <end position="589"/>
    </location>
</feature>
<evidence type="ECO:0000256" key="3">
    <source>
        <dbReference type="ARBA" id="ARBA00022691"/>
    </source>
</evidence>
<feature type="region of interest" description="Disordered" evidence="6">
    <location>
        <begin position="358"/>
        <end position="410"/>
    </location>
</feature>
<evidence type="ECO:0000313" key="8">
    <source>
        <dbReference type="EMBL" id="KAF7713375.1"/>
    </source>
</evidence>
<accession>A0A8J8VZL1</accession>
<dbReference type="Pfam" id="PF21148">
    <property type="entry name" value="NSUN5_fdxn-like"/>
    <property type="match status" value="1"/>
</dbReference>
<proteinExistence type="inferred from homology"/>
<dbReference type="PANTHER" id="PTHR22807:SF4">
    <property type="entry name" value="28S RRNA (CYTOSINE-C(5))-METHYLTRANSFERASE"/>
    <property type="match status" value="1"/>
</dbReference>
<dbReference type="InterPro" id="IPR023267">
    <property type="entry name" value="RCMT"/>
</dbReference>
<evidence type="ECO:0000259" key="7">
    <source>
        <dbReference type="PROSITE" id="PS51686"/>
    </source>
</evidence>
<dbReference type="SUPFAM" id="SSF53335">
    <property type="entry name" value="S-adenosyl-L-methionine-dependent methyltransferases"/>
    <property type="match status" value="1"/>
</dbReference>
<name>A0A8J8VZL1_9EURO</name>
<sequence>MSLYFDAVAILTAPSTGGSFKSRIYNARNLRASPAQIYALIIEASKWDRVLAEVIEKSDILSVERKLTPFLALLLVYDHLLSKKGIAAPAAHPLRQAVERHKVRLKAEFTKARVRRGCASVEQFKAAVLKEKREADGSKHFVYPRWVRVNNIQSSLAEQLRTTFADYERVDTLAALAPAGDDRTKRKLLYLDPHIPDLVAVPFGADFTTSPAYKNGEIILQDKASCFPAYLLLGDRDANDPWSGDLVDGCAAPGNKTTHMASLLAKRQKQKHKQQEKQWKPSKQIFSMDASKMRSKTLQKMVSLAGADPMVTVLQGQDFLALDPEDPQFERVSGLLLDPSCSGSGIVGRDDVPQLTLPQAKVIKSAKSSAKKRKRGAEEHDDSEEPLSSVTLGEPSAAPSDENDIPAGAVDSDRLTKLSNLQARIVEHALSFPSATHVTYSTCSVHLIENEAVVARLLASDVAKERGWRLLRRDEQPEGLRRWNHRGVRRDRDPETGAELDEDESVAALTEEDLEACLRCWSGDSEGLGGFFVAGFVREGKASHTKYAKRATSKPLIKSGSKKAETAHLSKKAKTKEENEGTDSSNKDDNADEDEEWDGFSD</sequence>
<dbReference type="FunFam" id="3.30.70.1170:FF:000006">
    <property type="entry name" value="NOL1/NOP2/Sun domain family protein"/>
    <property type="match status" value="1"/>
</dbReference>
<dbReference type="Proteomes" id="UP000631181">
    <property type="component" value="Unassembled WGS sequence"/>
</dbReference>
<dbReference type="GO" id="GO:0070475">
    <property type="term" value="P:rRNA base methylation"/>
    <property type="evidence" value="ECO:0007669"/>
    <property type="project" value="TreeGrafter"/>
</dbReference>
<dbReference type="InterPro" id="IPR049561">
    <property type="entry name" value="NSUN5_7_fdxn-like"/>
</dbReference>
<keyword evidence="9" id="KW-1185">Reference proteome</keyword>
<dbReference type="PRINTS" id="PR02008">
    <property type="entry name" value="RCMTFAMILY"/>
</dbReference>
<feature type="binding site" evidence="5">
    <location>
        <position position="289"/>
    </location>
    <ligand>
        <name>S-adenosyl-L-methionine</name>
        <dbReference type="ChEBI" id="CHEBI:59789"/>
    </ligand>
</feature>
<dbReference type="InterPro" id="IPR049560">
    <property type="entry name" value="MeTrfase_RsmB-F_NOP2_cat"/>
</dbReference>
<protein>
    <recommendedName>
        <fullName evidence="7">SAM-dependent MTase RsmB/NOP-type domain-containing protein</fullName>
    </recommendedName>
</protein>
<evidence type="ECO:0000256" key="2">
    <source>
        <dbReference type="ARBA" id="ARBA00022679"/>
    </source>
</evidence>
<dbReference type="AlphaFoldDB" id="A0A8J8VZL1"/>
<evidence type="ECO:0000256" key="1">
    <source>
        <dbReference type="ARBA" id="ARBA00022603"/>
    </source>
</evidence>
<dbReference type="PANTHER" id="PTHR22807">
    <property type="entry name" value="NOP2 YEAST -RELATED NOL1/NOP2/FMU SUN DOMAIN-CONTAINING"/>
    <property type="match status" value="1"/>
</dbReference>
<feature type="domain" description="SAM-dependent MTase RsmB/NOP-type" evidence="7">
    <location>
        <begin position="148"/>
        <end position="539"/>
    </location>
</feature>
<evidence type="ECO:0000256" key="6">
    <source>
        <dbReference type="SAM" id="MobiDB-lite"/>
    </source>
</evidence>
<evidence type="ECO:0000256" key="4">
    <source>
        <dbReference type="ARBA" id="ARBA00022884"/>
    </source>
</evidence>
<dbReference type="GO" id="GO:0003723">
    <property type="term" value="F:RNA binding"/>
    <property type="evidence" value="ECO:0007669"/>
    <property type="project" value="UniProtKB-UniRule"/>
</dbReference>
<feature type="compositionally biased region" description="Acidic residues" evidence="6">
    <location>
        <begin position="590"/>
        <end position="602"/>
    </location>
</feature>
<dbReference type="Pfam" id="PF21153">
    <property type="entry name" value="NSUN5_N"/>
    <property type="match status" value="1"/>
</dbReference>
<comment type="similarity">
    <text evidence="5">Belongs to the class I-like SAM-binding methyltransferase superfamily. RsmB/NOP family.</text>
</comment>
<feature type="binding site" evidence="5">
    <location>
        <position position="338"/>
    </location>
    <ligand>
        <name>S-adenosyl-L-methionine</name>
        <dbReference type="ChEBI" id="CHEBI:59789"/>
    </ligand>
</feature>
<dbReference type="GO" id="GO:0005730">
    <property type="term" value="C:nucleolus"/>
    <property type="evidence" value="ECO:0007669"/>
    <property type="project" value="TreeGrafter"/>
</dbReference>
<keyword evidence="4 5" id="KW-0694">RNA-binding</keyword>
<dbReference type="Gene3D" id="3.30.70.1170">
    <property type="entry name" value="Sun protein, domain 3"/>
    <property type="match status" value="1"/>
</dbReference>
<dbReference type="GO" id="GO:0008173">
    <property type="term" value="F:RNA methyltransferase activity"/>
    <property type="evidence" value="ECO:0007669"/>
    <property type="project" value="InterPro"/>
</dbReference>
<keyword evidence="3 5" id="KW-0949">S-adenosyl-L-methionine</keyword>
<dbReference type="OrthoDB" id="435282at2759"/>
<keyword evidence="1 5" id="KW-0489">Methyltransferase</keyword>